<keyword evidence="2" id="KW-1185">Reference proteome</keyword>
<accession>A0ACB7F525</accession>
<proteinExistence type="predicted"/>
<name>A0ACB7F525_NIBAL</name>
<comment type="caution">
    <text evidence="1">The sequence shown here is derived from an EMBL/GenBank/DDBJ whole genome shotgun (WGS) entry which is preliminary data.</text>
</comment>
<dbReference type="Proteomes" id="UP000805704">
    <property type="component" value="Chromosome 19"/>
</dbReference>
<organism evidence="1 2">
    <name type="scientific">Nibea albiflora</name>
    <name type="common">Yellow drum</name>
    <name type="synonym">Corvina albiflora</name>
    <dbReference type="NCBI Taxonomy" id="240163"/>
    <lineage>
        <taxon>Eukaryota</taxon>
        <taxon>Metazoa</taxon>
        <taxon>Chordata</taxon>
        <taxon>Craniata</taxon>
        <taxon>Vertebrata</taxon>
        <taxon>Euteleostomi</taxon>
        <taxon>Actinopterygii</taxon>
        <taxon>Neopterygii</taxon>
        <taxon>Teleostei</taxon>
        <taxon>Neoteleostei</taxon>
        <taxon>Acanthomorphata</taxon>
        <taxon>Eupercaria</taxon>
        <taxon>Sciaenidae</taxon>
        <taxon>Nibea</taxon>
    </lineage>
</organism>
<dbReference type="EMBL" id="CM024807">
    <property type="protein sequence ID" value="KAG8008151.1"/>
    <property type="molecule type" value="Genomic_DNA"/>
</dbReference>
<gene>
    <name evidence="1" type="primary">REQ</name>
    <name evidence="1" type="ORF">GBF38_019172</name>
</gene>
<reference evidence="1" key="1">
    <citation type="submission" date="2020-04" db="EMBL/GenBank/DDBJ databases">
        <title>A chromosome-scale assembly and high-density genetic map of the yellow drum (Nibea albiflora) genome.</title>
        <authorList>
            <person name="Xu D."/>
            <person name="Zhang W."/>
            <person name="Chen R."/>
            <person name="Tan P."/>
            <person name="Wang L."/>
            <person name="Song H."/>
            <person name="Tian L."/>
            <person name="Zhu Q."/>
            <person name="Wang B."/>
        </authorList>
    </citation>
    <scope>NUCLEOTIDE SEQUENCE</scope>
    <source>
        <strain evidence="1">ZJHYS-2018</strain>
    </source>
</reference>
<evidence type="ECO:0000313" key="1">
    <source>
        <dbReference type="EMBL" id="KAG8008151.1"/>
    </source>
</evidence>
<protein>
    <submittedName>
        <fullName evidence="1">Zinc finger protein ubi-d4</fullName>
    </submittedName>
</protein>
<evidence type="ECO:0000313" key="2">
    <source>
        <dbReference type="Proteomes" id="UP000805704"/>
    </source>
</evidence>
<sequence length="501" mass="56178">MEQCHNYNARLCAERSVRMPFLDSQTGVAQSNCYIWMEKRHRGPGVAPGQLYTYPSRRWRKKRRTHPPEDPRLIFPSVKSETDISLKKDALLSADGSSLEALLKGDSLDKRTAAELRGSEEDSNQSDYTGGLNPAARIRKRILEPDDFLDDLDDEDYEEDTPKRRGKGKGKGRGVGSTRKKLDTAALEDRDKPYACDNKQKHISKPSERGTHFLLPLSVVCLPVCRSAVSSRRRGNSMNQIINGQSVVVTPKTLKTLKTRKTQSVFCGKRYKNRPGLSYHYAHSHLAEEEGEEKEEMELNEPVLPLPDEPKTPKKGPDGLALPNKYCDFCLGDSKTNHKTGQSEELVSCSDCGRSGHPSCLQFTPVMMAAVKTYRWQCIECKCCNMCGTSENDDQLLFCDDCDRGYHMYCLNPPMSEPPEGKSTQLTSEEDALHRPRLDQLIGVLNVNLERTIRLFDALLELELSSMSGPVERQGLHIPEPERPAVVMAAPSCITHRPAAV</sequence>